<keyword evidence="2" id="KW-0472">Membrane</keyword>
<feature type="compositionally biased region" description="Basic and acidic residues" evidence="1">
    <location>
        <begin position="53"/>
        <end position="72"/>
    </location>
</feature>
<comment type="caution">
    <text evidence="4">The sequence shown here is derived from an EMBL/GenBank/DDBJ whole genome shotgun (WGS) entry which is preliminary data.</text>
</comment>
<keyword evidence="2" id="KW-0812">Transmembrane</keyword>
<gene>
    <name evidence="4" type="ORF">Afe05nite_57580</name>
</gene>
<keyword evidence="3" id="KW-0732">Signal</keyword>
<keyword evidence="5" id="KW-1185">Reference proteome</keyword>
<sequence length="604" mass="59582">MTPGRSLAASVVALGFAGTIAAPLPANAAPLPCAQSNNYAAQSGAEALRIDKLEIHSGDRGDGRPVIKDKSKQGTGGKSAADGILRSGATSIDPTTDSDEGADTISEGIGVLGETALGSVDPRTKSGPGAEPSRGGRGGGGEADQDTPADEGKAAHKTTGHGTAGGERAGDESDSGARDDDETAGGEGDPVSGRAGAGSKGADSKDAGGKAGAKSARAKTVVVRGVGVGEARAALIGPAEVKSAAVARILDGKADGKPSWIKPVTQQAPPSHDKADARSVGGGKVGPLEIGSGEISAHAKWDDGWVCGESSGEAARSQSAVRGAAILDGALLRVPEKLAGLSTTALEGRGKSVQSVASATVTAGRIELAGGRVKVRVLRAPSLVASMSWAEGGEVKYAPALIEVSGDGIPTKRLSAAGESAEFTLQPDRRASEGGLLDLGPGSLDSGSELALPRVPGVPDVAVPPAIGDKSADSAPPAGSMSVRVALGEVRKEKTGQAVAARATAVSVSVEQTGGKNKSDREKPGHGGSYQGGFSSVSLDLALGLMEAAAVAPEREAPGRPVGGGGGLPITGPQVSGVVVGGATLLATGVLAVVFGVRRRRTRQ</sequence>
<accession>A0A919J6I7</accession>
<proteinExistence type="predicted"/>
<dbReference type="Proteomes" id="UP000598174">
    <property type="component" value="Unassembled WGS sequence"/>
</dbReference>
<feature type="signal peptide" evidence="3">
    <location>
        <begin position="1"/>
        <end position="28"/>
    </location>
</feature>
<protein>
    <recommendedName>
        <fullName evidence="6">Gram-positive cocci surface proteins LPxTG domain-containing protein</fullName>
    </recommendedName>
</protein>
<keyword evidence="2" id="KW-1133">Transmembrane helix</keyword>
<feature type="region of interest" description="Disordered" evidence="1">
    <location>
        <begin position="53"/>
        <end position="218"/>
    </location>
</feature>
<evidence type="ECO:0000256" key="3">
    <source>
        <dbReference type="SAM" id="SignalP"/>
    </source>
</evidence>
<dbReference type="RefSeq" id="WP_203820349.1">
    <property type="nucleotide sequence ID" value="NZ_BAAABP010000001.1"/>
</dbReference>
<evidence type="ECO:0008006" key="6">
    <source>
        <dbReference type="Google" id="ProtNLM"/>
    </source>
</evidence>
<feature type="region of interest" description="Disordered" evidence="1">
    <location>
        <begin position="257"/>
        <end position="282"/>
    </location>
</feature>
<dbReference type="EMBL" id="BOMM01000051">
    <property type="protein sequence ID" value="GIE13918.1"/>
    <property type="molecule type" value="Genomic_DNA"/>
</dbReference>
<feature type="region of interest" description="Disordered" evidence="1">
    <location>
        <begin position="508"/>
        <end position="531"/>
    </location>
</feature>
<evidence type="ECO:0000313" key="5">
    <source>
        <dbReference type="Proteomes" id="UP000598174"/>
    </source>
</evidence>
<reference evidence="4" key="1">
    <citation type="submission" date="2021-01" db="EMBL/GenBank/DDBJ databases">
        <title>Whole genome shotgun sequence of Actinoplanes ferrugineus NBRC 15555.</title>
        <authorList>
            <person name="Komaki H."/>
            <person name="Tamura T."/>
        </authorList>
    </citation>
    <scope>NUCLEOTIDE SEQUENCE</scope>
    <source>
        <strain evidence="4">NBRC 15555</strain>
    </source>
</reference>
<feature type="transmembrane region" description="Helical" evidence="2">
    <location>
        <begin position="578"/>
        <end position="597"/>
    </location>
</feature>
<evidence type="ECO:0000256" key="1">
    <source>
        <dbReference type="SAM" id="MobiDB-lite"/>
    </source>
</evidence>
<organism evidence="4 5">
    <name type="scientific">Paractinoplanes ferrugineus</name>
    <dbReference type="NCBI Taxonomy" id="113564"/>
    <lineage>
        <taxon>Bacteria</taxon>
        <taxon>Bacillati</taxon>
        <taxon>Actinomycetota</taxon>
        <taxon>Actinomycetes</taxon>
        <taxon>Micromonosporales</taxon>
        <taxon>Micromonosporaceae</taxon>
        <taxon>Paractinoplanes</taxon>
    </lineage>
</organism>
<name>A0A919J6I7_9ACTN</name>
<dbReference type="AlphaFoldDB" id="A0A919J6I7"/>
<feature type="compositionally biased region" description="Basic and acidic residues" evidence="1">
    <location>
        <begin position="168"/>
        <end position="178"/>
    </location>
</feature>
<evidence type="ECO:0000256" key="2">
    <source>
        <dbReference type="SAM" id="Phobius"/>
    </source>
</evidence>
<evidence type="ECO:0000313" key="4">
    <source>
        <dbReference type="EMBL" id="GIE13918.1"/>
    </source>
</evidence>
<feature type="chain" id="PRO_5038009807" description="Gram-positive cocci surface proteins LPxTG domain-containing protein" evidence="3">
    <location>
        <begin position="29"/>
        <end position="604"/>
    </location>
</feature>